<organism evidence="1 2">
    <name type="scientific">Methanooceanicella nereidis</name>
    <dbReference type="NCBI Taxonomy" id="2052831"/>
    <lineage>
        <taxon>Archaea</taxon>
        <taxon>Methanobacteriati</taxon>
        <taxon>Methanobacteriota</taxon>
        <taxon>Stenosarchaea group</taxon>
        <taxon>Methanomicrobia</taxon>
        <taxon>Methanocellales</taxon>
        <taxon>Methanocellaceae</taxon>
        <taxon>Methanooceanicella</taxon>
    </lineage>
</organism>
<accession>A0AAP2W748</accession>
<dbReference type="InterPro" id="IPR011330">
    <property type="entry name" value="Glyco_hydro/deAcase_b/a-brl"/>
</dbReference>
<keyword evidence="2" id="KW-1185">Reference proteome</keyword>
<dbReference type="AlphaFoldDB" id="A0AAP2W748"/>
<dbReference type="RefSeq" id="WP_230741705.1">
    <property type="nucleotide sequence ID" value="NZ_PGCK01000005.1"/>
</dbReference>
<dbReference type="Gene3D" id="3.20.20.370">
    <property type="entry name" value="Glycoside hydrolase/deacetylase"/>
    <property type="match status" value="1"/>
</dbReference>
<evidence type="ECO:0000313" key="1">
    <source>
        <dbReference type="EMBL" id="MCD1294869.1"/>
    </source>
</evidence>
<dbReference type="SUPFAM" id="SSF88713">
    <property type="entry name" value="Glycoside hydrolase/deacetylase"/>
    <property type="match status" value="1"/>
</dbReference>
<proteinExistence type="predicted"/>
<reference evidence="1 2" key="1">
    <citation type="submission" date="2017-11" db="EMBL/GenBank/DDBJ databases">
        <title>Isolation and Characterization of Family Methanocellaceae Species from Potential Methane Hydrate Area Offshore Southwestern Taiwan.</title>
        <authorList>
            <person name="Zhang W.-L."/>
            <person name="Chen W.-C."/>
            <person name="Lai M.-C."/>
            <person name="Chen S.-C."/>
        </authorList>
    </citation>
    <scope>NUCLEOTIDE SEQUENCE [LARGE SCALE GENOMIC DNA]</scope>
    <source>
        <strain evidence="1 2">CWC-04</strain>
    </source>
</reference>
<dbReference type="Proteomes" id="UP001320159">
    <property type="component" value="Unassembled WGS sequence"/>
</dbReference>
<comment type="caution">
    <text evidence="1">The sequence shown here is derived from an EMBL/GenBank/DDBJ whole genome shotgun (WGS) entry which is preliminary data.</text>
</comment>
<dbReference type="EMBL" id="PGCK01000005">
    <property type="protein sequence ID" value="MCD1294869.1"/>
    <property type="molecule type" value="Genomic_DNA"/>
</dbReference>
<evidence type="ECO:0000313" key="2">
    <source>
        <dbReference type="Proteomes" id="UP001320159"/>
    </source>
</evidence>
<dbReference type="GO" id="GO:0005975">
    <property type="term" value="P:carbohydrate metabolic process"/>
    <property type="evidence" value="ECO:0007669"/>
    <property type="project" value="InterPro"/>
</dbReference>
<name>A0AAP2W748_9EURY</name>
<sequence>MDVIIVCHTEFGRTKNNTVIYDKDVKEGVSLGVPNLIKVADRYGAKVTFAVMPEVVEYFPAGTGHEIGLHIHPGWGDFEINGEKYTVGDSYLRRQCDTSSDSTVLKDYPYNEQLDMIRVGKDLISDSLGTGPKVFVAGRWSINDDTIRALIKSGFSHECSAPAHKVSGHYDWSRLPRICMPYRPGPDYQENGDLPILIMPISQTFMGASVNPEIIPLIGLSWLRSCFLEYYRQKLPLFHICLHSPCMCDPYFIDNMDRLLKFISKFNVGFKFASSIGEYPEVSPRTDILPYIGGMNANLLRACLNTFQRRRASLKI</sequence>
<gene>
    <name evidence="1" type="ORF">CUJ83_07640</name>
</gene>
<protein>
    <submittedName>
        <fullName evidence="1">PTS alpha-glucoside transporter subunit IIBC</fullName>
    </submittedName>
</protein>